<dbReference type="GO" id="GO:0098826">
    <property type="term" value="C:endoplasmic reticulum tubular network membrane"/>
    <property type="evidence" value="ECO:0007669"/>
    <property type="project" value="UniProtKB-UniRule"/>
</dbReference>
<keyword evidence="5" id="KW-1185">Reference proteome</keyword>
<protein>
    <recommendedName>
        <fullName evidence="1">Endoplasmic reticulum junction formation protein lunapark</fullName>
    </recommendedName>
</protein>
<dbReference type="GO" id="GO:0071788">
    <property type="term" value="P:endoplasmic reticulum tubular network maintenance"/>
    <property type="evidence" value="ECO:0007669"/>
    <property type="project" value="UniProtKB-UniRule"/>
</dbReference>
<dbReference type="AlphaFoldDB" id="A0AAX6MTR6"/>
<dbReference type="InterPro" id="IPR040115">
    <property type="entry name" value="Lnp"/>
</dbReference>
<comment type="caution">
    <text evidence="4">The sequence shown here is derived from an EMBL/GenBank/DDBJ whole genome shotgun (WGS) entry which is preliminary data.</text>
</comment>
<dbReference type="GO" id="GO:0008270">
    <property type="term" value="F:zinc ion binding"/>
    <property type="evidence" value="ECO:0007669"/>
    <property type="project" value="UniProtKB-KW"/>
</dbReference>
<feature type="region of interest" description="Disordered" evidence="2">
    <location>
        <begin position="148"/>
        <end position="249"/>
    </location>
</feature>
<dbReference type="GO" id="GO:1903373">
    <property type="term" value="P:positive regulation of endoplasmic reticulum tubular network organization"/>
    <property type="evidence" value="ECO:0007669"/>
    <property type="project" value="UniProtKB-UniRule"/>
</dbReference>
<feature type="compositionally biased region" description="Basic and acidic residues" evidence="2">
    <location>
        <begin position="342"/>
        <end position="359"/>
    </location>
</feature>
<dbReference type="EMBL" id="JBANMG010000002">
    <property type="protein sequence ID" value="KAK6956060.1"/>
    <property type="molecule type" value="Genomic_DNA"/>
</dbReference>
<comment type="domain">
    <text evidence="1">The C4-type zinc finger motif is necessary both for its ER three-way tubular junction localization and formation.</text>
</comment>
<comment type="similarity">
    <text evidence="1">Belongs to the lunapark family.</text>
</comment>
<dbReference type="PANTHER" id="PTHR22166:SF12">
    <property type="entry name" value="ENDOPLASMIC RETICULUM JUNCTION FORMATION PROTEIN LUNAPARK"/>
    <property type="match status" value="1"/>
</dbReference>
<keyword evidence="1" id="KW-1133">Transmembrane helix</keyword>
<feature type="region of interest" description="Disordered" evidence="2">
    <location>
        <begin position="334"/>
        <end position="392"/>
    </location>
</feature>
<comment type="subcellular location">
    <subcellularLocation>
        <location evidence="1">Endoplasmic reticulum membrane</location>
        <topology evidence="1">Multi-pass membrane protein</topology>
    </subcellularLocation>
</comment>
<comment type="function">
    <text evidence="1">Plays a role in determining ER morphology.</text>
</comment>
<dbReference type="InterPro" id="IPR019273">
    <property type="entry name" value="Lunapark_Znf"/>
</dbReference>
<keyword evidence="1" id="KW-0812">Transmembrane</keyword>
<feature type="transmembrane region" description="Helical" evidence="1">
    <location>
        <begin position="47"/>
        <end position="70"/>
    </location>
</feature>
<accession>A0AAX6MTR6</accession>
<evidence type="ECO:0000259" key="3">
    <source>
        <dbReference type="Pfam" id="PF10058"/>
    </source>
</evidence>
<keyword evidence="1" id="KW-0256">Endoplasmic reticulum</keyword>
<evidence type="ECO:0000256" key="2">
    <source>
        <dbReference type="SAM" id="MobiDB-lite"/>
    </source>
</evidence>
<evidence type="ECO:0000313" key="5">
    <source>
        <dbReference type="Proteomes" id="UP001369815"/>
    </source>
</evidence>
<feature type="compositionally biased region" description="Acidic residues" evidence="2">
    <location>
        <begin position="360"/>
        <end position="371"/>
    </location>
</feature>
<keyword evidence="1" id="KW-0862">Zinc</keyword>
<proteinExistence type="inferred from homology"/>
<evidence type="ECO:0000256" key="1">
    <source>
        <dbReference type="RuleBase" id="RU367073"/>
    </source>
</evidence>
<organism evidence="4 5">
    <name type="scientific">Daldinia eschscholtzii</name>
    <dbReference type="NCBI Taxonomy" id="292717"/>
    <lineage>
        <taxon>Eukaryota</taxon>
        <taxon>Fungi</taxon>
        <taxon>Dikarya</taxon>
        <taxon>Ascomycota</taxon>
        <taxon>Pezizomycotina</taxon>
        <taxon>Sordariomycetes</taxon>
        <taxon>Xylariomycetidae</taxon>
        <taxon>Xylariales</taxon>
        <taxon>Hypoxylaceae</taxon>
        <taxon>Daldinia</taxon>
    </lineage>
</organism>
<keyword evidence="1" id="KW-0863">Zinc-finger</keyword>
<evidence type="ECO:0000313" key="4">
    <source>
        <dbReference type="EMBL" id="KAK6956060.1"/>
    </source>
</evidence>
<gene>
    <name evidence="4" type="ORF">Daesc_001330</name>
</gene>
<dbReference type="Pfam" id="PF10058">
    <property type="entry name" value="Zn_ribbon_10"/>
    <property type="match status" value="1"/>
</dbReference>
<keyword evidence="1" id="KW-0472">Membrane</keyword>
<name>A0AAX6MTR6_9PEZI</name>
<dbReference type="PANTHER" id="PTHR22166">
    <property type="entry name" value="ENDOPLASMIC RETICULUM JUNCTION FORMATION PROTEIN LUNAPARK"/>
    <property type="match status" value="1"/>
</dbReference>
<feature type="compositionally biased region" description="Basic residues" evidence="2">
    <location>
        <begin position="381"/>
        <end position="392"/>
    </location>
</feature>
<reference evidence="4 5" key="1">
    <citation type="journal article" date="2024" name="Front Chem Biol">
        <title>Unveiling the potential of Daldinia eschscholtzii MFLUCC 19-0629 through bioactivity and bioinformatics studies for enhanced sustainable agriculture production.</title>
        <authorList>
            <person name="Brooks S."/>
            <person name="Weaver J.A."/>
            <person name="Klomchit A."/>
            <person name="Alharthi S.A."/>
            <person name="Onlamun T."/>
            <person name="Nurani R."/>
            <person name="Vong T.K."/>
            <person name="Alberti F."/>
            <person name="Greco C."/>
        </authorList>
    </citation>
    <scope>NUCLEOTIDE SEQUENCE [LARGE SCALE GENOMIC DNA]</scope>
    <source>
        <strain evidence="4">MFLUCC 19-0629</strain>
    </source>
</reference>
<feature type="domain" description="Lunapark zinc ribbon" evidence="3">
    <location>
        <begin position="262"/>
        <end position="318"/>
    </location>
</feature>
<dbReference type="Proteomes" id="UP001369815">
    <property type="component" value="Unassembled WGS sequence"/>
</dbReference>
<sequence length="392" mass="43721">MVSFWPWKGDVSSPSSFEKTLSTLSNKITSTQTQLDRARSRARRIKVLWTLYLAFAYLVYAVVLTLVVGWQNLGPWEWTGMAGGPVLYVTPITALCADNQTLAHEESFRIDTLESRLKDYQTERAKTIQKLKDATKYDSTLELLQKYGDSGEKRAQHRKQTLEGENVDSEQRKANNKKTRQSAATDIPSSRINIPPPPTANIQRPLHPPLLGGLGSRPGSSHVPNNHAYPQDQQPTEEFAPNAGPLPPSYSQYDVKPGSHHWYDRIMDLMLGEDEMAPKNRIVLICQNCRLVNGQAPPGTQSLSELGRWKCMSCGALNGEMDEGKKIIREVLRSNEPSTGSRGEDRDSDLSSDVVKVENDSEDVGETDGEEASAVMQQSSQKHRTKKSQMVP</sequence>
<keyword evidence="1" id="KW-0479">Metal-binding</keyword>
<comment type="caution">
    <text evidence="1">Lacks conserved residue(s) required for the propagation of feature annotation.</text>
</comment>